<accession>A0A2U7UGC2</accession>
<organism evidence="1">
    <name type="scientific">Pandoravirus macleodensis</name>
    <dbReference type="NCBI Taxonomy" id="2107707"/>
    <lineage>
        <taxon>Viruses</taxon>
        <taxon>Pandoravirus</taxon>
    </lineage>
</organism>
<protein>
    <submittedName>
        <fullName evidence="1">Uncharacterized protein</fullName>
    </submittedName>
</protein>
<evidence type="ECO:0000313" key="1">
    <source>
        <dbReference type="EMBL" id="AVK77445.1"/>
    </source>
</evidence>
<dbReference type="KEGG" id="vg:36841900"/>
<gene>
    <name evidence="1" type="ORF">pmac_cds_757</name>
</gene>
<sequence length="271" mass="29337">MQRRAVAASVLSRVHNNCQKVAGYGETTSVGAWVVGLTRDGRQARMGLAVAYEFRGRDAHAASSAEDHSQFRLHGQGSGRAAFFGPPSAHTWWPEQVHLCAALASVCGQVGTDALSDLSESELTGDATSIERVGDVVYQCARTRMRDWGVLPLATVAGVWPLSNDAKMSSHVGRPFSDAAYTDTHPWGAVEGLPSADHELRAFFDHTLFRSAALGNAVATGHHPYSYDGVRLMFRHLAELEGLVASQGRSTDVLKSMRLQLYAARHRPSPQ</sequence>
<dbReference type="RefSeq" id="YP_009481441.1">
    <property type="nucleotide sequence ID" value="NC_037665.1"/>
</dbReference>
<dbReference type="Proteomes" id="UP000249758">
    <property type="component" value="Segment"/>
</dbReference>
<dbReference type="EMBL" id="MG011691">
    <property type="protein sequence ID" value="AVK77445.1"/>
    <property type="molecule type" value="Genomic_DNA"/>
</dbReference>
<proteinExistence type="predicted"/>
<reference evidence="1" key="1">
    <citation type="journal article" date="2018" name="Nat. Commun.">
        <title>Diversity and evolution of the emerging Pandoraviridae family.</title>
        <authorList>
            <person name="Legendre M."/>
            <person name="Fabre E."/>
            <person name="Poirot O."/>
            <person name="Jeudy S."/>
            <person name="Lartigue A."/>
            <person name="Alempic J.M."/>
            <person name="Beucher L."/>
            <person name="Philippe N."/>
            <person name="Bertaux L."/>
            <person name="Christo-Foroux E."/>
            <person name="Labadie K."/>
            <person name="Coute Y."/>
            <person name="Abergel C."/>
            <person name="Claverie J.M."/>
        </authorList>
    </citation>
    <scope>NUCLEOTIDE SEQUENCE [LARGE SCALE GENOMIC DNA]</scope>
    <source>
        <strain evidence="1">Macleodensis</strain>
    </source>
</reference>
<name>A0A2U7UGC2_9VIRU</name>
<dbReference type="GeneID" id="36841900"/>